<protein>
    <submittedName>
        <fullName evidence="1">Uncharacterized protein</fullName>
    </submittedName>
</protein>
<dbReference type="KEGG" id="bsed:DN745_07255"/>
<evidence type="ECO:0000313" key="1">
    <source>
        <dbReference type="EMBL" id="AWV89144.1"/>
    </source>
</evidence>
<sequence length="399" mass="43413">MTQPKTHNSNIERARQTLKDAVAVRRADIGDTRVASAIQAIAWQNGELLLDEALGHRYLPATGGTIDTRMNFDTPMDIASLTKPLVTATLLMQAVDAGLAAFDDPISRHLPEWAHVAEPSEHDAAREAATLLHLLSHSSGLPAWDRFYLRFPLDPTPEVAQNTRATIMASIANTPLEAAPGTRHCYSDLGYLLLGHILEKIFGQRLHALANTRIFAPLGMTHTRYISLEDGDRPLQNAAATEDCALRERLVIGTVHDENTEIIGGVAGHAGVFSTARDLLKFCRHLLEIDQGITDVPGIIGRETLRFCLSERARSAGATATPGHHLGGWDTPSGEKTSAGEGFRRGNTVGHLGFTGTSIWIERDLGLIAILLTNRVYPSRENPRIKALRVGFHEAILPG</sequence>
<dbReference type="AlphaFoldDB" id="A0A2Z4FKD5"/>
<proteinExistence type="predicted"/>
<reference evidence="1 2" key="1">
    <citation type="submission" date="2018-06" db="EMBL/GenBank/DDBJ databases">
        <title>Lujinxingia sediminis gen. nov. sp. nov., a new facultative anaerobic member of the class Deltaproteobacteria, and proposal of Lujinxingaceae fam. nov.</title>
        <authorList>
            <person name="Guo L.-Y."/>
            <person name="Li C.-M."/>
            <person name="Wang S."/>
            <person name="Du Z.-J."/>
        </authorList>
    </citation>
    <scope>NUCLEOTIDE SEQUENCE [LARGE SCALE GENOMIC DNA]</scope>
    <source>
        <strain evidence="1 2">FA350</strain>
    </source>
</reference>
<organism evidence="1 2">
    <name type="scientific">Bradymonas sediminis</name>
    <dbReference type="NCBI Taxonomy" id="1548548"/>
    <lineage>
        <taxon>Bacteria</taxon>
        <taxon>Deltaproteobacteria</taxon>
        <taxon>Bradymonadales</taxon>
        <taxon>Bradymonadaceae</taxon>
        <taxon>Bradymonas</taxon>
    </lineage>
</organism>
<dbReference type="EMBL" id="CP030032">
    <property type="protein sequence ID" value="AWV89144.1"/>
    <property type="molecule type" value="Genomic_DNA"/>
</dbReference>
<keyword evidence="2" id="KW-1185">Reference proteome</keyword>
<name>A0A2Z4FKD5_9DELT</name>
<dbReference type="PANTHER" id="PTHR43283:SF11">
    <property type="entry name" value="BETA-LACTAMASE-RELATED DOMAIN-CONTAINING PROTEIN"/>
    <property type="match status" value="1"/>
</dbReference>
<dbReference type="RefSeq" id="WP_111333413.1">
    <property type="nucleotide sequence ID" value="NZ_CP030032.1"/>
</dbReference>
<dbReference type="OrthoDB" id="9809635at2"/>
<dbReference type="Gene3D" id="3.40.710.10">
    <property type="entry name" value="DD-peptidase/beta-lactamase superfamily"/>
    <property type="match status" value="1"/>
</dbReference>
<dbReference type="InterPro" id="IPR012338">
    <property type="entry name" value="Beta-lactam/transpept-like"/>
</dbReference>
<gene>
    <name evidence="1" type="ORF">DN745_07255</name>
</gene>
<dbReference type="InterPro" id="IPR001466">
    <property type="entry name" value="Beta-lactam-related"/>
</dbReference>
<dbReference type="InterPro" id="IPR050789">
    <property type="entry name" value="Diverse_Enzym_Activities"/>
</dbReference>
<evidence type="ECO:0000313" key="2">
    <source>
        <dbReference type="Proteomes" id="UP000249799"/>
    </source>
</evidence>
<dbReference type="Pfam" id="PF00144">
    <property type="entry name" value="Beta-lactamase"/>
    <property type="match status" value="1"/>
</dbReference>
<accession>A0A2Z4FKD5</accession>
<dbReference type="PANTHER" id="PTHR43283">
    <property type="entry name" value="BETA-LACTAMASE-RELATED"/>
    <property type="match status" value="1"/>
</dbReference>
<dbReference type="Proteomes" id="UP000249799">
    <property type="component" value="Chromosome"/>
</dbReference>
<dbReference type="SUPFAM" id="SSF56601">
    <property type="entry name" value="beta-lactamase/transpeptidase-like"/>
    <property type="match status" value="1"/>
</dbReference>